<dbReference type="GO" id="GO:0005524">
    <property type="term" value="F:ATP binding"/>
    <property type="evidence" value="ECO:0007669"/>
    <property type="project" value="UniProtKB-UniRule"/>
</dbReference>
<comment type="caution">
    <text evidence="3">The sequence shown here is derived from an EMBL/GenBank/DDBJ whole genome shotgun (WGS) entry which is preliminary data.</text>
</comment>
<dbReference type="InterPro" id="IPR003806">
    <property type="entry name" value="ATP-grasp_PylC-type"/>
</dbReference>
<dbReference type="Gene3D" id="3.30.470.20">
    <property type="entry name" value="ATP-grasp fold, B domain"/>
    <property type="match status" value="1"/>
</dbReference>
<name>A0A1G1WN50_9BACT</name>
<dbReference type="InterPro" id="IPR011761">
    <property type="entry name" value="ATP-grasp"/>
</dbReference>
<dbReference type="EMBL" id="MHCX01000035">
    <property type="protein sequence ID" value="OGY29103.1"/>
    <property type="molecule type" value="Genomic_DNA"/>
</dbReference>
<dbReference type="GO" id="GO:0046872">
    <property type="term" value="F:metal ion binding"/>
    <property type="evidence" value="ECO:0007669"/>
    <property type="project" value="InterPro"/>
</dbReference>
<keyword evidence="1" id="KW-0067">ATP-binding</keyword>
<dbReference type="Pfam" id="PF02655">
    <property type="entry name" value="ATP-grasp_3"/>
    <property type="match status" value="1"/>
</dbReference>
<dbReference type="SUPFAM" id="SSF56059">
    <property type="entry name" value="Glutathione synthetase ATP-binding domain-like"/>
    <property type="match status" value="1"/>
</dbReference>
<proteinExistence type="predicted"/>
<dbReference type="Gene3D" id="3.40.50.20">
    <property type="match status" value="1"/>
</dbReference>
<sequence length="351" mass="39428">MKRILLLGCGGSAGINYIKSLRLAKEKFYIVGVDINKYYIEMSPVDKRYLVEHKKGEEEAYINKINQVIKNENIEFVHAQPDPEVKIISDHRSNINSKTFLPSKKAIDISHDKWSTYTTLSKADVPVAKTLKITGIESIKEAFRECGETLWLRATRGAGGKASLPVKTIEQATMWMDYWKTKGLTWSDFLASEVLTGKEVSWLSIWKDGKIVCSQGKERFEWVNTGSSPSGVTGTTAIQKTVHDEKVNEIATQTIHTLDNKPNGIYVVDTKENKAGVPCVMEINPGRFFTTSLFFPTAGVNMPYIFTKLAFGEEITKVAPYNSVEKDIFWMRIPDGGPVMVKDGQWSSIKI</sequence>
<dbReference type="Proteomes" id="UP000177821">
    <property type="component" value="Unassembled WGS sequence"/>
</dbReference>
<feature type="domain" description="ATP-grasp" evidence="2">
    <location>
        <begin position="117"/>
        <end position="311"/>
    </location>
</feature>
<accession>A0A1G1WN50</accession>
<gene>
    <name evidence="3" type="ORF">A3J50_02350</name>
</gene>
<evidence type="ECO:0000259" key="2">
    <source>
        <dbReference type="PROSITE" id="PS50975"/>
    </source>
</evidence>
<organism evidence="3 4">
    <name type="scientific">Candidatus Woykebacteria bacterium RIFCSPHIGHO2_02_FULL_43_16b</name>
    <dbReference type="NCBI Taxonomy" id="1802601"/>
    <lineage>
        <taxon>Bacteria</taxon>
        <taxon>Candidatus Woykeibacteriota</taxon>
    </lineage>
</organism>
<dbReference type="AlphaFoldDB" id="A0A1G1WN50"/>
<evidence type="ECO:0000313" key="4">
    <source>
        <dbReference type="Proteomes" id="UP000177821"/>
    </source>
</evidence>
<reference evidence="3 4" key="1">
    <citation type="journal article" date="2016" name="Nat. Commun.">
        <title>Thousands of microbial genomes shed light on interconnected biogeochemical processes in an aquifer system.</title>
        <authorList>
            <person name="Anantharaman K."/>
            <person name="Brown C.T."/>
            <person name="Hug L.A."/>
            <person name="Sharon I."/>
            <person name="Castelle C.J."/>
            <person name="Probst A.J."/>
            <person name="Thomas B.C."/>
            <person name="Singh A."/>
            <person name="Wilkins M.J."/>
            <person name="Karaoz U."/>
            <person name="Brodie E.L."/>
            <person name="Williams K.H."/>
            <person name="Hubbard S.S."/>
            <person name="Banfield J.F."/>
        </authorList>
    </citation>
    <scope>NUCLEOTIDE SEQUENCE [LARGE SCALE GENOMIC DNA]</scope>
</reference>
<protein>
    <recommendedName>
        <fullName evidence="2">ATP-grasp domain-containing protein</fullName>
    </recommendedName>
</protein>
<evidence type="ECO:0000256" key="1">
    <source>
        <dbReference type="PROSITE-ProRule" id="PRU00409"/>
    </source>
</evidence>
<evidence type="ECO:0000313" key="3">
    <source>
        <dbReference type="EMBL" id="OGY29103.1"/>
    </source>
</evidence>
<dbReference type="PROSITE" id="PS50975">
    <property type="entry name" value="ATP_GRASP"/>
    <property type="match status" value="1"/>
</dbReference>
<keyword evidence="1" id="KW-0547">Nucleotide-binding</keyword>